<dbReference type="EMBL" id="MCGO01000011">
    <property type="protein sequence ID" value="ORY48584.1"/>
    <property type="molecule type" value="Genomic_DNA"/>
</dbReference>
<dbReference type="PROSITE" id="PS50166">
    <property type="entry name" value="IMPORTIN_B_NT"/>
    <property type="match status" value="1"/>
</dbReference>
<keyword evidence="6" id="KW-0653">Protein transport</keyword>
<gene>
    <name evidence="11" type="ORF">BCR33DRAFT_39220</name>
</gene>
<dbReference type="Pfam" id="PF25758">
    <property type="entry name" value="TPR_IPO11"/>
    <property type="match status" value="1"/>
</dbReference>
<feature type="compositionally biased region" description="Acidic residues" evidence="9">
    <location>
        <begin position="904"/>
        <end position="913"/>
    </location>
</feature>
<keyword evidence="5" id="KW-0963">Cytoplasm</keyword>
<organism evidence="11 12">
    <name type="scientific">Rhizoclosmatium globosum</name>
    <dbReference type="NCBI Taxonomy" id="329046"/>
    <lineage>
        <taxon>Eukaryota</taxon>
        <taxon>Fungi</taxon>
        <taxon>Fungi incertae sedis</taxon>
        <taxon>Chytridiomycota</taxon>
        <taxon>Chytridiomycota incertae sedis</taxon>
        <taxon>Chytridiomycetes</taxon>
        <taxon>Chytridiales</taxon>
        <taxon>Chytriomycetaceae</taxon>
        <taxon>Rhizoclosmatium</taxon>
    </lineage>
</organism>
<feature type="region of interest" description="Disordered" evidence="9">
    <location>
        <begin position="902"/>
        <end position="934"/>
    </location>
</feature>
<feature type="domain" description="Importin N-terminal" evidence="10">
    <location>
        <begin position="26"/>
        <end position="105"/>
    </location>
</feature>
<evidence type="ECO:0000256" key="5">
    <source>
        <dbReference type="ARBA" id="ARBA00022490"/>
    </source>
</evidence>
<keyword evidence="12" id="KW-1185">Reference proteome</keyword>
<dbReference type="AlphaFoldDB" id="A0A1Y2CP14"/>
<dbReference type="OrthoDB" id="760868at2759"/>
<evidence type="ECO:0000256" key="3">
    <source>
        <dbReference type="ARBA" id="ARBA00007991"/>
    </source>
</evidence>
<protein>
    <submittedName>
        <fullName evidence="11">ARM repeat-containing protein</fullName>
    </submittedName>
</protein>
<proteinExistence type="inferred from homology"/>
<dbReference type="Pfam" id="PF03810">
    <property type="entry name" value="IBN_N"/>
    <property type="match status" value="1"/>
</dbReference>
<dbReference type="PANTHER" id="PTHR10997">
    <property type="entry name" value="IMPORTIN-7, 8, 11"/>
    <property type="match status" value="1"/>
</dbReference>
<keyword evidence="7" id="KW-0539">Nucleus</keyword>
<reference evidence="11 12" key="1">
    <citation type="submission" date="2016-07" db="EMBL/GenBank/DDBJ databases">
        <title>Pervasive Adenine N6-methylation of Active Genes in Fungi.</title>
        <authorList>
            <consortium name="DOE Joint Genome Institute"/>
            <person name="Mondo S.J."/>
            <person name="Dannebaum R.O."/>
            <person name="Kuo R.C."/>
            <person name="Labutti K."/>
            <person name="Haridas S."/>
            <person name="Kuo A."/>
            <person name="Salamov A."/>
            <person name="Ahrendt S.R."/>
            <person name="Lipzen A."/>
            <person name="Sullivan W."/>
            <person name="Andreopoulos W.B."/>
            <person name="Clum A."/>
            <person name="Lindquist E."/>
            <person name="Daum C."/>
            <person name="Ramamoorthy G.K."/>
            <person name="Gryganskyi A."/>
            <person name="Culley D."/>
            <person name="Magnuson J.K."/>
            <person name="James T.Y."/>
            <person name="O'Malley M.A."/>
            <person name="Stajich J.E."/>
            <person name="Spatafora J.W."/>
            <person name="Visel A."/>
            <person name="Grigoriev I.V."/>
        </authorList>
    </citation>
    <scope>NUCLEOTIDE SEQUENCE [LARGE SCALE GENOMIC DNA]</scope>
    <source>
        <strain evidence="11 12">JEL800</strain>
    </source>
</reference>
<dbReference type="PANTHER" id="PTHR10997:SF18">
    <property type="entry name" value="D-IMPORTIN 7_RANBP7"/>
    <property type="match status" value="1"/>
</dbReference>
<evidence type="ECO:0000256" key="6">
    <source>
        <dbReference type="ARBA" id="ARBA00022927"/>
    </source>
</evidence>
<name>A0A1Y2CP14_9FUNG</name>
<sequence length="1026" mass="116713">MDQMTAELAALFQHAMAPEPTVRMQAEQGLKLAEKHDGVLQALMRLVMDGTANGGVRKSAAIFFKNRVQKGWRDPANAPASDDIVLVGPADREFVKSHIVQAIIQVQQDLSVFFLSALERILQKDYEKWPQFLPSTISLLDPKNPPATIYGGLMAIHALTKSLFHAEDPAPQINELVSTCFTGLHAIALTLLPETSPEAGAMLRMIVKIYLKSISRDLPPALQDSSSLVPWGTLFVNIIDKDLSFLNEKFPNEEDREKQQWWKVKKWSFRCLHMYLMRYCSRREEKEYQNFANVFIQHFAPGIATSYLNLVNKIISGTWVTRHVRQQISTFLADCVKYKTTWAVMKPHAIPLITQYVYPQMCFSEADATLWEEDSIEYVQKKMGDYSYEDRVNPVDAAEYLLHATVSKRFAQVFNEVLQFIMQILQGTADSLTNEASARRKSGAIRVVLAISDSIMDDKKSPIHAQMESFFAQHIFPEFKSRFGFMRALAFESLLMFDGLNFSEEHQRIVMEGVLAGVQDPELPVKVYAAQTVSLIIDYKSIAEAMKPYVPAMMQTLLTLTSEIDMDTLTSGMENLAAYFPDELAPFSVQLCTQMRDSFIALVRDIQAVGEDDFEKTISPLETAAGILKAICSLISAVEKSPPILAELDLLLAPVIVEVLKNGFSDLITECLDVVDTIITCSKRVSPVDWQVWTELYAAFNREDIVFVEDIIGVVDNFIRYGKDHILANPNIAMEMIELVKKLLTPENDSMEEDDRSYGCMIAESLMLNLRGHLDPFIPQFIALSLNYLKHEENIQPVFKVHLLEMVINCMYHSPQQTLQLLEASNATSTFFFIWFKELEQFSRVHDKKLSILALTAIIALPIQNIPSLQNHIGTLLSTLMRLFKEYPEALETRNEYIKQIQREDDDEEEEDDHTQSASEEREEDGDASDDDDDYVKYMAQNKDFEDYGEFMEMGLEEDPYFETPLDSVDPYIEFTRFLKSCPPDHILLTAVNAEQHTFLQSIVSQAEQNQRKLEEEAAKALTVKQ</sequence>
<dbReference type="Pfam" id="PF08506">
    <property type="entry name" value="Cse1"/>
    <property type="match status" value="1"/>
</dbReference>
<dbReference type="SUPFAM" id="SSF48371">
    <property type="entry name" value="ARM repeat"/>
    <property type="match status" value="1"/>
</dbReference>
<evidence type="ECO:0000259" key="10">
    <source>
        <dbReference type="PROSITE" id="PS50166"/>
    </source>
</evidence>
<dbReference type="SMART" id="SM00913">
    <property type="entry name" value="IBN_N"/>
    <property type="match status" value="1"/>
</dbReference>
<evidence type="ECO:0000256" key="7">
    <source>
        <dbReference type="ARBA" id="ARBA00023242"/>
    </source>
</evidence>
<comment type="subcellular location">
    <subcellularLocation>
        <location evidence="2">Cytoplasm</location>
    </subcellularLocation>
    <subcellularLocation>
        <location evidence="1">Nucleus</location>
    </subcellularLocation>
</comment>
<keyword evidence="4" id="KW-0813">Transport</keyword>
<evidence type="ECO:0000256" key="4">
    <source>
        <dbReference type="ARBA" id="ARBA00022448"/>
    </source>
</evidence>
<evidence type="ECO:0000256" key="9">
    <source>
        <dbReference type="SAM" id="MobiDB-lite"/>
    </source>
</evidence>
<dbReference type="GO" id="GO:0006606">
    <property type="term" value="P:protein import into nucleus"/>
    <property type="evidence" value="ECO:0007669"/>
    <property type="project" value="TreeGrafter"/>
</dbReference>
<evidence type="ECO:0000256" key="2">
    <source>
        <dbReference type="ARBA" id="ARBA00004496"/>
    </source>
</evidence>
<dbReference type="GO" id="GO:0005635">
    <property type="term" value="C:nuclear envelope"/>
    <property type="evidence" value="ECO:0007669"/>
    <property type="project" value="TreeGrafter"/>
</dbReference>
<evidence type="ECO:0000256" key="8">
    <source>
        <dbReference type="SAM" id="Coils"/>
    </source>
</evidence>
<dbReference type="STRING" id="329046.A0A1Y2CP14"/>
<keyword evidence="8" id="KW-0175">Coiled coil</keyword>
<feature type="compositionally biased region" description="Acidic residues" evidence="9">
    <location>
        <begin position="921"/>
        <end position="934"/>
    </location>
</feature>
<comment type="similarity">
    <text evidence="3">Belongs to the importin beta family.</text>
</comment>
<evidence type="ECO:0000313" key="11">
    <source>
        <dbReference type="EMBL" id="ORY48584.1"/>
    </source>
</evidence>
<evidence type="ECO:0000313" key="12">
    <source>
        <dbReference type="Proteomes" id="UP000193642"/>
    </source>
</evidence>
<feature type="coiled-coil region" evidence="8">
    <location>
        <begin position="997"/>
        <end position="1024"/>
    </location>
</feature>
<evidence type="ECO:0000256" key="1">
    <source>
        <dbReference type="ARBA" id="ARBA00004123"/>
    </source>
</evidence>
<dbReference type="InterPro" id="IPR013713">
    <property type="entry name" value="XPO2_central"/>
</dbReference>
<dbReference type="Gene3D" id="1.25.10.10">
    <property type="entry name" value="Leucine-rich Repeat Variant"/>
    <property type="match status" value="1"/>
</dbReference>
<dbReference type="GO" id="GO:0005829">
    <property type="term" value="C:cytosol"/>
    <property type="evidence" value="ECO:0007669"/>
    <property type="project" value="TreeGrafter"/>
</dbReference>
<dbReference type="InterPro" id="IPR016024">
    <property type="entry name" value="ARM-type_fold"/>
</dbReference>
<accession>A0A1Y2CP14</accession>
<dbReference type="InterPro" id="IPR011989">
    <property type="entry name" value="ARM-like"/>
</dbReference>
<dbReference type="InterPro" id="IPR001494">
    <property type="entry name" value="Importin-beta_N"/>
</dbReference>
<dbReference type="InterPro" id="IPR058669">
    <property type="entry name" value="TPR_IPO7/11-like"/>
</dbReference>
<comment type="caution">
    <text evidence="11">The sequence shown here is derived from an EMBL/GenBank/DDBJ whole genome shotgun (WGS) entry which is preliminary data.</text>
</comment>
<dbReference type="GO" id="GO:0031267">
    <property type="term" value="F:small GTPase binding"/>
    <property type="evidence" value="ECO:0007669"/>
    <property type="project" value="InterPro"/>
</dbReference>
<dbReference type="Proteomes" id="UP000193642">
    <property type="component" value="Unassembled WGS sequence"/>
</dbReference>